<dbReference type="NCBIfam" id="TIGR02937">
    <property type="entry name" value="sigma70-ECF"/>
    <property type="match status" value="1"/>
</dbReference>
<dbReference type="STRING" id="1302689.RG47T_0527"/>
<evidence type="ECO:0000256" key="3">
    <source>
        <dbReference type="ARBA" id="ARBA00023082"/>
    </source>
</evidence>
<dbReference type="PANTHER" id="PTHR43133:SF46">
    <property type="entry name" value="RNA POLYMERASE SIGMA-70 FACTOR ECF SUBFAMILY"/>
    <property type="match status" value="1"/>
</dbReference>
<dbReference type="EMBL" id="MPPL01000001">
    <property type="protein sequence ID" value="OKS85088.1"/>
    <property type="molecule type" value="Genomic_DNA"/>
</dbReference>
<dbReference type="InterPro" id="IPR013249">
    <property type="entry name" value="RNA_pol_sigma70_r4_t2"/>
</dbReference>
<protein>
    <submittedName>
        <fullName evidence="7">Uncharacterized protein</fullName>
    </submittedName>
</protein>
<dbReference type="RefSeq" id="WP_074487904.1">
    <property type="nucleotide sequence ID" value="NZ_FPAM01000001.1"/>
</dbReference>
<evidence type="ECO:0000256" key="1">
    <source>
        <dbReference type="ARBA" id="ARBA00010641"/>
    </source>
</evidence>
<dbReference type="SUPFAM" id="SSF88946">
    <property type="entry name" value="Sigma2 domain of RNA polymerase sigma factors"/>
    <property type="match status" value="1"/>
</dbReference>
<proteinExistence type="inferred from homology"/>
<dbReference type="Gene3D" id="1.10.10.10">
    <property type="entry name" value="Winged helix-like DNA-binding domain superfamily/Winged helix DNA-binding domain"/>
    <property type="match status" value="1"/>
</dbReference>
<gene>
    <name evidence="7" type="ORF">RG47T_0527</name>
</gene>
<dbReference type="Pfam" id="PF04542">
    <property type="entry name" value="Sigma70_r2"/>
    <property type="match status" value="1"/>
</dbReference>
<evidence type="ECO:0000256" key="4">
    <source>
        <dbReference type="ARBA" id="ARBA00023163"/>
    </source>
</evidence>
<dbReference type="InterPro" id="IPR014284">
    <property type="entry name" value="RNA_pol_sigma-70_dom"/>
</dbReference>
<reference evidence="7 8" key="1">
    <citation type="submission" date="2016-11" db="EMBL/GenBank/DDBJ databases">
        <title>Whole Genome Sequencing of Mucilaginibacter polytrichastri RG4-7(T) isolated from the moss sample.</title>
        <authorList>
            <person name="Li Y."/>
        </authorList>
    </citation>
    <scope>NUCLEOTIDE SEQUENCE [LARGE SCALE GENOMIC DNA]</scope>
    <source>
        <strain evidence="7 8">RG4-7</strain>
    </source>
</reference>
<dbReference type="InterPro" id="IPR036388">
    <property type="entry name" value="WH-like_DNA-bd_sf"/>
</dbReference>
<dbReference type="GO" id="GO:0003677">
    <property type="term" value="F:DNA binding"/>
    <property type="evidence" value="ECO:0007669"/>
    <property type="project" value="InterPro"/>
</dbReference>
<dbReference type="GO" id="GO:0016987">
    <property type="term" value="F:sigma factor activity"/>
    <property type="evidence" value="ECO:0007669"/>
    <property type="project" value="UniProtKB-KW"/>
</dbReference>
<name>A0A1Q5ZTS9_9SPHI</name>
<feature type="domain" description="RNA polymerase sigma-70 region 2" evidence="5">
    <location>
        <begin position="26"/>
        <end position="94"/>
    </location>
</feature>
<dbReference type="SUPFAM" id="SSF88659">
    <property type="entry name" value="Sigma3 and sigma4 domains of RNA polymerase sigma factors"/>
    <property type="match status" value="1"/>
</dbReference>
<comment type="caution">
    <text evidence="7">The sequence shown here is derived from an EMBL/GenBank/DDBJ whole genome shotgun (WGS) entry which is preliminary data.</text>
</comment>
<keyword evidence="2" id="KW-0805">Transcription regulation</keyword>
<dbReference type="AlphaFoldDB" id="A0A1Q5ZTS9"/>
<sequence>MNLFAKPQSRLIKGCKANERPAQEGLYKLFYAEMLRICYRYLKSDQLANEALNIGFLKVFQNITLYEEQKGELGAWIRTIMVRTCIDMVRQETRFNDLKTELEDIDDVFVSPAILNKLYADDLLKQIRLLPHATQLVFNLSVLDGYTHKEIGEQLHISESTSRWHLSEAKKQLRTLLSPPNKSINSPTENIKKPK</sequence>
<dbReference type="InterPro" id="IPR013324">
    <property type="entry name" value="RNA_pol_sigma_r3/r4-like"/>
</dbReference>
<evidence type="ECO:0000256" key="2">
    <source>
        <dbReference type="ARBA" id="ARBA00023015"/>
    </source>
</evidence>
<dbReference type="InterPro" id="IPR007627">
    <property type="entry name" value="RNA_pol_sigma70_r2"/>
</dbReference>
<dbReference type="Gene3D" id="1.10.1740.10">
    <property type="match status" value="1"/>
</dbReference>
<feature type="domain" description="RNA polymerase sigma factor 70 region 4 type 2" evidence="6">
    <location>
        <begin position="122"/>
        <end position="173"/>
    </location>
</feature>
<evidence type="ECO:0000259" key="6">
    <source>
        <dbReference type="Pfam" id="PF08281"/>
    </source>
</evidence>
<dbReference type="OrthoDB" id="1491902at2"/>
<keyword evidence="3" id="KW-0731">Sigma factor</keyword>
<evidence type="ECO:0000259" key="5">
    <source>
        <dbReference type="Pfam" id="PF04542"/>
    </source>
</evidence>
<dbReference type="InterPro" id="IPR039425">
    <property type="entry name" value="RNA_pol_sigma-70-like"/>
</dbReference>
<dbReference type="Proteomes" id="UP000186720">
    <property type="component" value="Unassembled WGS sequence"/>
</dbReference>
<evidence type="ECO:0000313" key="8">
    <source>
        <dbReference type="Proteomes" id="UP000186720"/>
    </source>
</evidence>
<dbReference type="GO" id="GO:0006352">
    <property type="term" value="P:DNA-templated transcription initiation"/>
    <property type="evidence" value="ECO:0007669"/>
    <property type="project" value="InterPro"/>
</dbReference>
<dbReference type="PANTHER" id="PTHR43133">
    <property type="entry name" value="RNA POLYMERASE ECF-TYPE SIGMA FACTO"/>
    <property type="match status" value="1"/>
</dbReference>
<keyword evidence="8" id="KW-1185">Reference proteome</keyword>
<comment type="similarity">
    <text evidence="1">Belongs to the sigma-70 factor family. ECF subfamily.</text>
</comment>
<keyword evidence="4" id="KW-0804">Transcription</keyword>
<dbReference type="InterPro" id="IPR013325">
    <property type="entry name" value="RNA_pol_sigma_r2"/>
</dbReference>
<evidence type="ECO:0000313" key="7">
    <source>
        <dbReference type="EMBL" id="OKS85088.1"/>
    </source>
</evidence>
<dbReference type="Pfam" id="PF08281">
    <property type="entry name" value="Sigma70_r4_2"/>
    <property type="match status" value="1"/>
</dbReference>
<accession>A0A1Q5ZTS9</accession>
<organism evidence="7 8">
    <name type="scientific">Mucilaginibacter polytrichastri</name>
    <dbReference type="NCBI Taxonomy" id="1302689"/>
    <lineage>
        <taxon>Bacteria</taxon>
        <taxon>Pseudomonadati</taxon>
        <taxon>Bacteroidota</taxon>
        <taxon>Sphingobacteriia</taxon>
        <taxon>Sphingobacteriales</taxon>
        <taxon>Sphingobacteriaceae</taxon>
        <taxon>Mucilaginibacter</taxon>
    </lineage>
</organism>